<evidence type="ECO:0000256" key="2">
    <source>
        <dbReference type="SAM" id="Phobius"/>
    </source>
</evidence>
<feature type="transmembrane region" description="Helical" evidence="2">
    <location>
        <begin position="34"/>
        <end position="53"/>
    </location>
</feature>
<feature type="transmembrane region" description="Helical" evidence="2">
    <location>
        <begin position="195"/>
        <end position="217"/>
    </location>
</feature>
<protein>
    <submittedName>
        <fullName evidence="3">Uncharacterized protein</fullName>
    </submittedName>
</protein>
<proteinExistence type="inferred from homology"/>
<dbReference type="GO" id="GO:0016020">
    <property type="term" value="C:membrane"/>
    <property type="evidence" value="ECO:0007669"/>
    <property type="project" value="InterPro"/>
</dbReference>
<evidence type="ECO:0000313" key="4">
    <source>
        <dbReference type="Proteomes" id="UP001168877"/>
    </source>
</evidence>
<dbReference type="EMBL" id="JAUESC010000003">
    <property type="protein sequence ID" value="KAK0601459.1"/>
    <property type="molecule type" value="Genomic_DNA"/>
</dbReference>
<feature type="transmembrane region" description="Helical" evidence="2">
    <location>
        <begin position="82"/>
        <end position="103"/>
    </location>
</feature>
<keyword evidence="2" id="KW-1133">Transmembrane helix</keyword>
<dbReference type="GO" id="GO:0015297">
    <property type="term" value="F:antiporter activity"/>
    <property type="evidence" value="ECO:0007669"/>
    <property type="project" value="InterPro"/>
</dbReference>
<comment type="caution">
    <text evidence="3">The sequence shown here is derived from an EMBL/GenBank/DDBJ whole genome shotgun (WGS) entry which is preliminary data.</text>
</comment>
<comment type="similarity">
    <text evidence="1">Belongs to the multi antimicrobial extrusion (MATE) (TC 2.A.66.1) family.</text>
</comment>
<keyword evidence="4" id="KW-1185">Reference proteome</keyword>
<keyword evidence="2" id="KW-0812">Transmembrane</keyword>
<feature type="transmembrane region" description="Helical" evidence="2">
    <location>
        <begin position="155"/>
        <end position="175"/>
    </location>
</feature>
<dbReference type="Pfam" id="PF01554">
    <property type="entry name" value="MatE"/>
    <property type="match status" value="1"/>
</dbReference>
<keyword evidence="2" id="KW-0472">Membrane</keyword>
<dbReference type="Proteomes" id="UP001168877">
    <property type="component" value="Unassembled WGS sequence"/>
</dbReference>
<gene>
    <name evidence="3" type="ORF">LWI29_024440</name>
</gene>
<feature type="transmembrane region" description="Helical" evidence="2">
    <location>
        <begin position="6"/>
        <end position="22"/>
    </location>
</feature>
<reference evidence="3" key="1">
    <citation type="journal article" date="2022" name="Plant J.">
        <title>Strategies of tolerance reflected in two North American maple genomes.</title>
        <authorList>
            <person name="McEvoy S.L."/>
            <person name="Sezen U.U."/>
            <person name="Trouern-Trend A."/>
            <person name="McMahon S.M."/>
            <person name="Schaberg P.G."/>
            <person name="Yang J."/>
            <person name="Wegrzyn J.L."/>
            <person name="Swenson N.G."/>
        </authorList>
    </citation>
    <scope>NUCLEOTIDE SEQUENCE</scope>
    <source>
        <strain evidence="3">NS2018</strain>
    </source>
</reference>
<dbReference type="AlphaFoldDB" id="A0AA39SZV2"/>
<name>A0AA39SZV2_ACESA</name>
<reference evidence="3" key="2">
    <citation type="submission" date="2023-06" db="EMBL/GenBank/DDBJ databases">
        <authorList>
            <person name="Swenson N.G."/>
            <person name="Wegrzyn J.L."/>
            <person name="Mcevoy S.L."/>
        </authorList>
    </citation>
    <scope>NUCLEOTIDE SEQUENCE</scope>
    <source>
        <strain evidence="3">NS2018</strain>
        <tissue evidence="3">Leaf</tissue>
    </source>
</reference>
<evidence type="ECO:0000256" key="1">
    <source>
        <dbReference type="ARBA" id="ARBA00010199"/>
    </source>
</evidence>
<sequence length="222" mass="24183">MILGWLSPGSFVLHVLLSWIFVSKLNLGIPGAMGALILSSWLVIIGEFVYVLGGWCPDTWTGFTLASFADLFPALKLTISSAVMLCLELWYYAVLVLIAGYMENAATEISAFSICLNIIAWDFVLCIGFSAAISVRVANELGRGNDKAAKFSIKVVISTSICIGVFFWIICLVFGHKIGFLFTSDEEVAKSVSSLSVLLAFSVLMNSIQTVLTGIYFHRKPS</sequence>
<dbReference type="PANTHER" id="PTHR11206">
    <property type="entry name" value="MULTIDRUG RESISTANCE PROTEIN"/>
    <property type="match status" value="1"/>
</dbReference>
<dbReference type="GO" id="GO:0042910">
    <property type="term" value="F:xenobiotic transmembrane transporter activity"/>
    <property type="evidence" value="ECO:0007669"/>
    <property type="project" value="InterPro"/>
</dbReference>
<dbReference type="InterPro" id="IPR002528">
    <property type="entry name" value="MATE_fam"/>
</dbReference>
<organism evidence="3 4">
    <name type="scientific">Acer saccharum</name>
    <name type="common">Sugar maple</name>
    <dbReference type="NCBI Taxonomy" id="4024"/>
    <lineage>
        <taxon>Eukaryota</taxon>
        <taxon>Viridiplantae</taxon>
        <taxon>Streptophyta</taxon>
        <taxon>Embryophyta</taxon>
        <taxon>Tracheophyta</taxon>
        <taxon>Spermatophyta</taxon>
        <taxon>Magnoliopsida</taxon>
        <taxon>eudicotyledons</taxon>
        <taxon>Gunneridae</taxon>
        <taxon>Pentapetalae</taxon>
        <taxon>rosids</taxon>
        <taxon>malvids</taxon>
        <taxon>Sapindales</taxon>
        <taxon>Sapindaceae</taxon>
        <taxon>Hippocastanoideae</taxon>
        <taxon>Acereae</taxon>
        <taxon>Acer</taxon>
    </lineage>
</organism>
<accession>A0AA39SZV2</accession>
<evidence type="ECO:0000313" key="3">
    <source>
        <dbReference type="EMBL" id="KAK0601459.1"/>
    </source>
</evidence>
<feature type="transmembrane region" description="Helical" evidence="2">
    <location>
        <begin position="109"/>
        <end position="135"/>
    </location>
</feature>